<protein>
    <submittedName>
        <fullName evidence="5">Putative cell envelope-related transcriptional attenuator</fullName>
    </submittedName>
</protein>
<feature type="domain" description="Cell envelope-related transcriptional attenuator" evidence="4">
    <location>
        <begin position="60"/>
        <end position="250"/>
    </location>
</feature>
<dbReference type="InterPro" id="IPR050922">
    <property type="entry name" value="LytR/CpsA/Psr_CW_biosynth"/>
</dbReference>
<proteinExistence type="inferred from homology"/>
<feature type="compositionally biased region" description="Basic and acidic residues" evidence="2">
    <location>
        <begin position="171"/>
        <end position="194"/>
    </location>
</feature>
<dbReference type="HOGENOM" id="CLU_016455_0_2_11"/>
<keyword evidence="3" id="KW-0732">Signal</keyword>
<organism evidence="5 6">
    <name type="scientific">Actinoplanes missouriensis (strain ATCC 14538 / DSM 43046 / CBS 188.64 / JCM 3121 / NBRC 102363 / NCIMB 12654 / NRRL B-3342 / UNCC 431)</name>
    <dbReference type="NCBI Taxonomy" id="512565"/>
    <lineage>
        <taxon>Bacteria</taxon>
        <taxon>Bacillati</taxon>
        <taxon>Actinomycetota</taxon>
        <taxon>Actinomycetes</taxon>
        <taxon>Micromonosporales</taxon>
        <taxon>Micromonosporaceae</taxon>
        <taxon>Actinoplanes</taxon>
    </lineage>
</organism>
<dbReference type="Proteomes" id="UP000007882">
    <property type="component" value="Chromosome"/>
</dbReference>
<dbReference type="eggNOG" id="COG1316">
    <property type="taxonomic scope" value="Bacteria"/>
</dbReference>
<dbReference type="PANTHER" id="PTHR33392">
    <property type="entry name" value="POLYISOPRENYL-TEICHOIC ACID--PEPTIDOGLYCAN TEICHOIC ACID TRANSFERASE TAGU"/>
    <property type="match status" value="1"/>
</dbReference>
<sequence>MRKPRRAPLRTRLAVVAGSLLLLPALAAAPAVAGHAEIDGPLNVLLAGIDPRGSHQAPLADTIIVLHVPANRQGAYLFSLPRDLVVRIPAFPKSGSTAQRAKINAAMRLGAQAGAGRYDPAQGLQLLSTTVGQVTGIGAFDASAVIDFGGFKNVVAALGGVSMVIDQRVASEHRKPDGSPRDRVPQCQGHDDCARPYTGPQKVYPPSSTPVRLRAWEALDYVRQRYGLPHSDYDRQRHQRQFLTAVAGQLHGAGAARLRSVLGAANGSLRFNGGRHTLAEWVAELREIDVAAVTTVGLPGRPVFERGKYLGERLDASGFFTAVKNDRVAAFLLDHPGAVTLDR</sequence>
<dbReference type="Pfam" id="PF03816">
    <property type="entry name" value="LytR_cpsA_psr"/>
    <property type="match status" value="1"/>
</dbReference>
<feature type="region of interest" description="Disordered" evidence="2">
    <location>
        <begin position="171"/>
        <end position="206"/>
    </location>
</feature>
<dbReference type="PATRIC" id="fig|512565.3.peg.4073"/>
<dbReference type="EMBL" id="AP012319">
    <property type="protein sequence ID" value="BAL89308.1"/>
    <property type="molecule type" value="Genomic_DNA"/>
</dbReference>
<evidence type="ECO:0000313" key="6">
    <source>
        <dbReference type="Proteomes" id="UP000007882"/>
    </source>
</evidence>
<gene>
    <name evidence="5" type="ordered locus">AMIS_40880</name>
</gene>
<evidence type="ECO:0000256" key="2">
    <source>
        <dbReference type="SAM" id="MobiDB-lite"/>
    </source>
</evidence>
<comment type="similarity">
    <text evidence="1">Belongs to the LytR/CpsA/Psr (LCP) family.</text>
</comment>
<dbReference type="STRING" id="512565.AMIS_40880"/>
<evidence type="ECO:0000259" key="4">
    <source>
        <dbReference type="Pfam" id="PF03816"/>
    </source>
</evidence>
<evidence type="ECO:0000256" key="1">
    <source>
        <dbReference type="ARBA" id="ARBA00006068"/>
    </source>
</evidence>
<evidence type="ECO:0000313" key="5">
    <source>
        <dbReference type="EMBL" id="BAL89308.1"/>
    </source>
</evidence>
<accession>I0H8H1</accession>
<dbReference type="PANTHER" id="PTHR33392:SF6">
    <property type="entry name" value="POLYISOPRENYL-TEICHOIC ACID--PEPTIDOGLYCAN TEICHOIC ACID TRANSFERASE TAGU"/>
    <property type="match status" value="1"/>
</dbReference>
<evidence type="ECO:0000256" key="3">
    <source>
        <dbReference type="SAM" id="SignalP"/>
    </source>
</evidence>
<name>I0H8H1_ACTM4</name>
<dbReference type="OrthoDB" id="5171929at2"/>
<dbReference type="KEGG" id="ams:AMIS_40880"/>
<keyword evidence="6" id="KW-1185">Reference proteome</keyword>
<dbReference type="RefSeq" id="WP_014444202.1">
    <property type="nucleotide sequence ID" value="NC_017093.1"/>
</dbReference>
<reference evidence="5 6" key="1">
    <citation type="submission" date="2012-02" db="EMBL/GenBank/DDBJ databases">
        <title>Complete genome sequence of Actinoplanes missouriensis 431 (= NBRC 102363).</title>
        <authorList>
            <person name="Ohnishi Y."/>
            <person name="Ishikawa J."/>
            <person name="Sekine M."/>
            <person name="Hosoyama A."/>
            <person name="Harada T."/>
            <person name="Narita H."/>
            <person name="Hata T."/>
            <person name="Konno Y."/>
            <person name="Tutikane K."/>
            <person name="Fujita N."/>
            <person name="Horinouchi S."/>
            <person name="Hayakawa M."/>
        </authorList>
    </citation>
    <scope>NUCLEOTIDE SEQUENCE [LARGE SCALE GENOMIC DNA]</scope>
    <source>
        <strain evidence="6">ATCC 14538 / DSM 43046 / CBS 188.64 / JCM 3121 / NBRC 102363 / NCIMB 12654 / NRRL B-3342 / UNCC 431</strain>
    </source>
</reference>
<feature type="chain" id="PRO_5003628661" evidence="3">
    <location>
        <begin position="28"/>
        <end position="343"/>
    </location>
</feature>
<dbReference type="Gene3D" id="3.40.630.190">
    <property type="entry name" value="LCP protein"/>
    <property type="match status" value="1"/>
</dbReference>
<dbReference type="InterPro" id="IPR004474">
    <property type="entry name" value="LytR_CpsA_psr"/>
</dbReference>
<dbReference type="AlphaFoldDB" id="I0H8H1"/>
<feature type="signal peptide" evidence="3">
    <location>
        <begin position="1"/>
        <end position="27"/>
    </location>
</feature>